<organism evidence="2 3">
    <name type="scientific">Arctia plantaginis</name>
    <name type="common">Wood tiger moth</name>
    <name type="synonym">Phalaena plantaginis</name>
    <dbReference type="NCBI Taxonomy" id="874455"/>
    <lineage>
        <taxon>Eukaryota</taxon>
        <taxon>Metazoa</taxon>
        <taxon>Ecdysozoa</taxon>
        <taxon>Arthropoda</taxon>
        <taxon>Hexapoda</taxon>
        <taxon>Insecta</taxon>
        <taxon>Pterygota</taxon>
        <taxon>Neoptera</taxon>
        <taxon>Endopterygota</taxon>
        <taxon>Lepidoptera</taxon>
        <taxon>Glossata</taxon>
        <taxon>Ditrysia</taxon>
        <taxon>Noctuoidea</taxon>
        <taxon>Erebidae</taxon>
        <taxon>Arctiinae</taxon>
        <taxon>Arctia</taxon>
    </lineage>
</organism>
<dbReference type="Gene3D" id="3.60.10.10">
    <property type="entry name" value="Endonuclease/exonuclease/phosphatase"/>
    <property type="match status" value="1"/>
</dbReference>
<protein>
    <recommendedName>
        <fullName evidence="1">Endonuclease/exonuclease/phosphatase domain-containing protein</fullName>
    </recommendedName>
</protein>
<dbReference type="OrthoDB" id="416454at2759"/>
<sequence>MTRSKFLKFGLFNAGSLGTRHDEFLIAMDLHAVDIMAINETWLRSGEDGRAPLVPGYRLRYIPRPISVRGGRGGGVGFYIRNGVKVQTRSHPTNNEVEQYWLSLNIAGKKLLIDTAYRPPWLLTETFLDSLTESISALAPYDHMYYIIGGF</sequence>
<dbReference type="GO" id="GO:0003824">
    <property type="term" value="F:catalytic activity"/>
    <property type="evidence" value="ECO:0007669"/>
    <property type="project" value="InterPro"/>
</dbReference>
<evidence type="ECO:0000259" key="1">
    <source>
        <dbReference type="Pfam" id="PF03372"/>
    </source>
</evidence>
<proteinExistence type="predicted"/>
<name>A0A8S1ALM3_ARCPL</name>
<dbReference type="Pfam" id="PF03372">
    <property type="entry name" value="Exo_endo_phos"/>
    <property type="match status" value="1"/>
</dbReference>
<dbReference type="EMBL" id="CADEBC010000525">
    <property type="protein sequence ID" value="CAB3246044.1"/>
    <property type="molecule type" value="Genomic_DNA"/>
</dbReference>
<dbReference type="InterPro" id="IPR036691">
    <property type="entry name" value="Endo/exonu/phosph_ase_sf"/>
</dbReference>
<keyword evidence="3" id="KW-1185">Reference proteome</keyword>
<feature type="domain" description="Endonuclease/exonuclease/phosphatase" evidence="1">
    <location>
        <begin position="13"/>
        <end position="115"/>
    </location>
</feature>
<dbReference type="InterPro" id="IPR005135">
    <property type="entry name" value="Endo/exonuclease/phosphatase"/>
</dbReference>
<reference evidence="2 3" key="1">
    <citation type="submission" date="2020-04" db="EMBL/GenBank/DDBJ databases">
        <authorList>
            <person name="Wallbank WR R."/>
            <person name="Pardo Diaz C."/>
            <person name="Kozak K."/>
            <person name="Martin S."/>
            <person name="Jiggins C."/>
            <person name="Moest M."/>
            <person name="Warren A I."/>
            <person name="Byers J.R.P. K."/>
            <person name="Montejo-Kovacevich G."/>
            <person name="Yen C E."/>
        </authorList>
    </citation>
    <scope>NUCLEOTIDE SEQUENCE [LARGE SCALE GENOMIC DNA]</scope>
</reference>
<dbReference type="AlphaFoldDB" id="A0A8S1ALM3"/>
<evidence type="ECO:0000313" key="3">
    <source>
        <dbReference type="Proteomes" id="UP000494106"/>
    </source>
</evidence>
<evidence type="ECO:0000313" key="2">
    <source>
        <dbReference type="EMBL" id="CAB3246044.1"/>
    </source>
</evidence>
<comment type="caution">
    <text evidence="2">The sequence shown here is derived from an EMBL/GenBank/DDBJ whole genome shotgun (WGS) entry which is preliminary data.</text>
</comment>
<dbReference type="Proteomes" id="UP000494106">
    <property type="component" value="Unassembled WGS sequence"/>
</dbReference>
<gene>
    <name evidence="2" type="ORF">APLA_LOCUS10708</name>
</gene>
<dbReference type="SUPFAM" id="SSF56219">
    <property type="entry name" value="DNase I-like"/>
    <property type="match status" value="1"/>
</dbReference>
<accession>A0A8S1ALM3</accession>